<dbReference type="EMBL" id="LUUJ01000011">
    <property type="protein sequence ID" value="OAI20756.1"/>
    <property type="molecule type" value="Genomic_DNA"/>
</dbReference>
<evidence type="ECO:0000313" key="1">
    <source>
        <dbReference type="EMBL" id="OAI20756.1"/>
    </source>
</evidence>
<accession>A0A177NRT7</accession>
<proteinExistence type="predicted"/>
<dbReference type="Proteomes" id="UP000077857">
    <property type="component" value="Unassembled WGS sequence"/>
</dbReference>
<reference evidence="1 2" key="1">
    <citation type="submission" date="2016-03" db="EMBL/GenBank/DDBJ databases">
        <authorList>
            <person name="Ploux O."/>
        </authorList>
    </citation>
    <scope>NUCLEOTIDE SEQUENCE [LARGE SCALE GENOMIC DNA]</scope>
    <source>
        <strain evidence="1 2">R-45378</strain>
    </source>
</reference>
<sequence>MLQRQLVHFGTQGLQINRRRFGFRRFPKHLDGAFGQLFLPIDDLILMNLEFQGQLSQGFISYQGG</sequence>
<gene>
    <name evidence="1" type="ORF">A1507_04690</name>
</gene>
<protein>
    <submittedName>
        <fullName evidence="1">Uncharacterized protein</fullName>
    </submittedName>
</protein>
<evidence type="ECO:0000313" key="2">
    <source>
        <dbReference type="Proteomes" id="UP000077857"/>
    </source>
</evidence>
<dbReference type="AlphaFoldDB" id="A0A177NRT7"/>
<comment type="caution">
    <text evidence="1">The sequence shown here is derived from an EMBL/GenBank/DDBJ whole genome shotgun (WGS) entry which is preliminary data.</text>
</comment>
<organism evidence="1 2">
    <name type="scientific">Methylomonas koyamae</name>
    <dbReference type="NCBI Taxonomy" id="702114"/>
    <lineage>
        <taxon>Bacteria</taxon>
        <taxon>Pseudomonadati</taxon>
        <taxon>Pseudomonadota</taxon>
        <taxon>Gammaproteobacteria</taxon>
        <taxon>Methylococcales</taxon>
        <taxon>Methylococcaceae</taxon>
        <taxon>Methylomonas</taxon>
    </lineage>
</organism>
<name>A0A177NRT7_9GAMM</name>